<feature type="transmembrane region" description="Helical" evidence="8">
    <location>
        <begin position="77"/>
        <end position="96"/>
    </location>
</feature>
<dbReference type="RefSeq" id="WP_051654119.1">
    <property type="nucleotide sequence ID" value="NZ_KK853998.1"/>
</dbReference>
<dbReference type="HOGENOM" id="CLU_865768_0_0_11"/>
<dbReference type="AlphaFoldDB" id="A0A066YQW0"/>
<dbReference type="InterPro" id="IPR036779">
    <property type="entry name" value="LysM_dom_sf"/>
</dbReference>
<dbReference type="InterPro" id="IPR038765">
    <property type="entry name" value="Papain-like_cys_pep_sf"/>
</dbReference>
<evidence type="ECO:0000256" key="2">
    <source>
        <dbReference type="ARBA" id="ARBA00022670"/>
    </source>
</evidence>
<dbReference type="PROSITE" id="PS51782">
    <property type="entry name" value="LYSM"/>
    <property type="match status" value="1"/>
</dbReference>
<dbReference type="PATRIC" id="fig|1348663.4.peg.7483"/>
<dbReference type="SUPFAM" id="SSF54001">
    <property type="entry name" value="Cysteine proteinases"/>
    <property type="match status" value="1"/>
</dbReference>
<dbReference type="GO" id="GO:0006508">
    <property type="term" value="P:proteolysis"/>
    <property type="evidence" value="ECO:0007669"/>
    <property type="project" value="UniProtKB-KW"/>
</dbReference>
<keyword evidence="4" id="KW-0677">Repeat</keyword>
<keyword evidence="6" id="KW-0788">Thiol protease</keyword>
<feature type="domain" description="LysM" evidence="9">
    <location>
        <begin position="152"/>
        <end position="196"/>
    </location>
</feature>
<evidence type="ECO:0000256" key="5">
    <source>
        <dbReference type="ARBA" id="ARBA00022801"/>
    </source>
</evidence>
<dbReference type="SMART" id="SM00257">
    <property type="entry name" value="LysM"/>
    <property type="match status" value="1"/>
</dbReference>
<proteinExistence type="inferred from homology"/>
<gene>
    <name evidence="11" type="ORF">KCH_77640</name>
</gene>
<keyword evidence="12" id="KW-1185">Reference proteome</keyword>
<dbReference type="eggNOG" id="COG1388">
    <property type="taxonomic scope" value="Bacteria"/>
</dbReference>
<keyword evidence="8" id="KW-0812">Transmembrane</keyword>
<reference evidence="11 12" key="1">
    <citation type="submission" date="2014-05" db="EMBL/GenBank/DDBJ databases">
        <title>Draft Genome Sequence of Kitasatospora cheerisanensis KCTC 2395.</title>
        <authorList>
            <person name="Nam D.H."/>
        </authorList>
    </citation>
    <scope>NUCLEOTIDE SEQUENCE [LARGE SCALE GENOMIC DNA]</scope>
    <source>
        <strain evidence="11 12">KCTC 2395</strain>
    </source>
</reference>
<dbReference type="GO" id="GO:0008234">
    <property type="term" value="F:cysteine-type peptidase activity"/>
    <property type="evidence" value="ECO:0007669"/>
    <property type="project" value="UniProtKB-KW"/>
</dbReference>
<evidence type="ECO:0000256" key="4">
    <source>
        <dbReference type="ARBA" id="ARBA00022737"/>
    </source>
</evidence>
<dbReference type="EMBL" id="JNBY01000175">
    <property type="protein sequence ID" value="KDN80476.1"/>
    <property type="molecule type" value="Genomic_DNA"/>
</dbReference>
<keyword evidence="2" id="KW-0645">Protease</keyword>
<protein>
    <submittedName>
        <fullName evidence="11">Uncharacterized protein</fullName>
    </submittedName>
</protein>
<evidence type="ECO:0000256" key="1">
    <source>
        <dbReference type="ARBA" id="ARBA00007074"/>
    </source>
</evidence>
<dbReference type="Pfam" id="PF01476">
    <property type="entry name" value="LysM"/>
    <property type="match status" value="1"/>
</dbReference>
<keyword evidence="3" id="KW-0732">Signal</keyword>
<accession>A0A066YQW0</accession>
<sequence>MGRPDTAGSQQLIRHWRGTAAQLFGMAAGRFPRPEASVLLGRIAGCEAPPSVLRALTVVRRGPGAHRAPRRPWRSRAAVPAAMAAVCLIALAAVLMQRQTAPSRPAVQHSTALPAPAPAAPVAPPAVPAVAGGPAPSVPAGTEDAAAGAGVRSVAVRRGDTLWGLARRHHTTVQTLQELNGLGTSTLILAGATLRLPAGAAAPEASPAPASGTTSPTPGTTASPAPATGSAPAGDPAVAFALAQVGKPYRWGAAGPDAFDCSGLVMRAWQRAGVTLPRTTWDMLRSGTAVARADLRPGDLVLTNGGGHVQLYLGDGKVVHAPGTGRSVTITALPSDNAVTAYRRPGPAEH</sequence>
<comment type="caution">
    <text evidence="11">The sequence shown here is derived from an EMBL/GenBank/DDBJ whole genome shotgun (WGS) entry which is preliminary data.</text>
</comment>
<dbReference type="PROSITE" id="PS51935">
    <property type="entry name" value="NLPC_P60"/>
    <property type="match status" value="1"/>
</dbReference>
<keyword evidence="8" id="KW-1133">Transmembrane helix</keyword>
<keyword evidence="8" id="KW-0472">Membrane</keyword>
<dbReference type="InterPro" id="IPR051794">
    <property type="entry name" value="PG_Endopeptidase_C40"/>
</dbReference>
<dbReference type="eggNOG" id="COG0791">
    <property type="taxonomic scope" value="Bacteria"/>
</dbReference>
<dbReference type="InterPro" id="IPR000064">
    <property type="entry name" value="NLP_P60_dom"/>
</dbReference>
<comment type="similarity">
    <text evidence="1">Belongs to the peptidase C40 family.</text>
</comment>
<dbReference type="PANTHER" id="PTHR47359">
    <property type="entry name" value="PEPTIDOGLYCAN DL-ENDOPEPTIDASE CWLO"/>
    <property type="match status" value="1"/>
</dbReference>
<name>A0A066YQW0_9ACTN</name>
<dbReference type="Gene3D" id="3.90.1720.10">
    <property type="entry name" value="endopeptidase domain like (from Nostoc punctiforme)"/>
    <property type="match status" value="1"/>
</dbReference>
<organism evidence="11 12">
    <name type="scientific">Kitasatospora cheerisanensis KCTC 2395</name>
    <dbReference type="NCBI Taxonomy" id="1348663"/>
    <lineage>
        <taxon>Bacteria</taxon>
        <taxon>Bacillati</taxon>
        <taxon>Actinomycetota</taxon>
        <taxon>Actinomycetes</taxon>
        <taxon>Kitasatosporales</taxon>
        <taxon>Streptomycetaceae</taxon>
        <taxon>Kitasatospora</taxon>
    </lineage>
</organism>
<feature type="domain" description="NlpC/P60" evidence="10">
    <location>
        <begin position="231"/>
        <end position="350"/>
    </location>
</feature>
<evidence type="ECO:0000259" key="9">
    <source>
        <dbReference type="PROSITE" id="PS51782"/>
    </source>
</evidence>
<evidence type="ECO:0000256" key="8">
    <source>
        <dbReference type="SAM" id="Phobius"/>
    </source>
</evidence>
<evidence type="ECO:0000256" key="6">
    <source>
        <dbReference type="ARBA" id="ARBA00022807"/>
    </source>
</evidence>
<evidence type="ECO:0000313" key="12">
    <source>
        <dbReference type="Proteomes" id="UP000027178"/>
    </source>
</evidence>
<dbReference type="Pfam" id="PF00877">
    <property type="entry name" value="NLPC_P60"/>
    <property type="match status" value="1"/>
</dbReference>
<keyword evidence="5" id="KW-0378">Hydrolase</keyword>
<evidence type="ECO:0000256" key="3">
    <source>
        <dbReference type="ARBA" id="ARBA00022729"/>
    </source>
</evidence>
<dbReference type="SUPFAM" id="SSF54106">
    <property type="entry name" value="LysM domain"/>
    <property type="match status" value="1"/>
</dbReference>
<dbReference type="PANTHER" id="PTHR47359:SF3">
    <property type="entry name" value="NLP_P60 DOMAIN-CONTAINING PROTEIN-RELATED"/>
    <property type="match status" value="1"/>
</dbReference>
<dbReference type="Proteomes" id="UP000027178">
    <property type="component" value="Unassembled WGS sequence"/>
</dbReference>
<dbReference type="CDD" id="cd00118">
    <property type="entry name" value="LysM"/>
    <property type="match status" value="1"/>
</dbReference>
<evidence type="ECO:0000313" key="11">
    <source>
        <dbReference type="EMBL" id="KDN80476.1"/>
    </source>
</evidence>
<dbReference type="Gene3D" id="3.10.350.10">
    <property type="entry name" value="LysM domain"/>
    <property type="match status" value="1"/>
</dbReference>
<dbReference type="InterPro" id="IPR018392">
    <property type="entry name" value="LysM"/>
</dbReference>
<evidence type="ECO:0000259" key="10">
    <source>
        <dbReference type="PROSITE" id="PS51935"/>
    </source>
</evidence>
<feature type="region of interest" description="Disordered" evidence="7">
    <location>
        <begin position="200"/>
        <end position="232"/>
    </location>
</feature>
<evidence type="ECO:0000256" key="7">
    <source>
        <dbReference type="SAM" id="MobiDB-lite"/>
    </source>
</evidence>